<feature type="domain" description="3-octaprenyl-4-hydroxybenzoate carboxy-lyase-like N-terminal" evidence="2">
    <location>
        <begin position="14"/>
        <end position="88"/>
    </location>
</feature>
<dbReference type="EMBL" id="CP015518">
    <property type="protein sequence ID" value="APG24791.1"/>
    <property type="molecule type" value="Genomic_DNA"/>
</dbReference>
<evidence type="ECO:0000259" key="1">
    <source>
        <dbReference type="Pfam" id="PF01977"/>
    </source>
</evidence>
<dbReference type="PANTHER" id="PTHR30108:SF17">
    <property type="entry name" value="FERULIC ACID DECARBOXYLASE 1"/>
    <property type="match status" value="1"/>
</dbReference>
<proteinExistence type="predicted"/>
<dbReference type="InterPro" id="IPR049381">
    <property type="entry name" value="UbiD-like_C"/>
</dbReference>
<dbReference type="Pfam" id="PF20696">
    <property type="entry name" value="UbiD_C"/>
    <property type="match status" value="1"/>
</dbReference>
<dbReference type="GO" id="GO:0008694">
    <property type="term" value="F:4-hydroxy-3-polyprenylbenzoate decarboxylase activity"/>
    <property type="evidence" value="ECO:0007669"/>
    <property type="project" value="TreeGrafter"/>
</dbReference>
<dbReference type="Gene3D" id="3.40.1670.10">
    <property type="entry name" value="UbiD C-terminal domain-like"/>
    <property type="match status" value="1"/>
</dbReference>
<dbReference type="GO" id="GO:0005829">
    <property type="term" value="C:cytosol"/>
    <property type="evidence" value="ECO:0007669"/>
    <property type="project" value="TreeGrafter"/>
</dbReference>
<accession>A0A1L3GFQ9</accession>
<dbReference type="AlphaFoldDB" id="A0A1L3GFQ9"/>
<dbReference type="Pfam" id="PF20695">
    <property type="entry name" value="UbiD_N"/>
    <property type="match status" value="1"/>
</dbReference>
<evidence type="ECO:0000259" key="3">
    <source>
        <dbReference type="Pfam" id="PF20696"/>
    </source>
</evidence>
<dbReference type="KEGG" id="pace:A6070_00890"/>
<evidence type="ECO:0000259" key="2">
    <source>
        <dbReference type="Pfam" id="PF20695"/>
    </source>
</evidence>
<keyword evidence="5" id="KW-1185">Reference proteome</keyword>
<dbReference type="PANTHER" id="PTHR30108">
    <property type="entry name" value="3-OCTAPRENYL-4-HYDROXYBENZOATE CARBOXY-LYASE-RELATED"/>
    <property type="match status" value="1"/>
</dbReference>
<dbReference type="SUPFAM" id="SSF50475">
    <property type="entry name" value="FMN-binding split barrel"/>
    <property type="match status" value="1"/>
</dbReference>
<dbReference type="InterPro" id="IPR049383">
    <property type="entry name" value="UbiD-like_N"/>
</dbReference>
<evidence type="ECO:0000313" key="4">
    <source>
        <dbReference type="EMBL" id="APG24791.1"/>
    </source>
</evidence>
<dbReference type="InterPro" id="IPR002830">
    <property type="entry name" value="UbiD"/>
</dbReference>
<dbReference type="STRING" id="29542.A6070_00890"/>
<dbReference type="GO" id="GO:0006744">
    <property type="term" value="P:ubiquinone biosynthetic process"/>
    <property type="evidence" value="ECO:0007669"/>
    <property type="project" value="TreeGrafter"/>
</dbReference>
<reference evidence="4 5" key="1">
    <citation type="journal article" date="2017" name="Genome Announc.">
        <title>Complete Genome Sequences of Two Acetylene-Fermenting Pelobacter acetylenicus Strains.</title>
        <authorList>
            <person name="Sutton J.M."/>
            <person name="Baesman S.M."/>
            <person name="Fierst J.L."/>
            <person name="Poret-Peterson A.T."/>
            <person name="Oremland R.S."/>
            <person name="Dunlap D.S."/>
            <person name="Akob D.M."/>
        </authorList>
    </citation>
    <scope>NUCLEOTIDE SEQUENCE [LARGE SCALE GENOMIC DNA]</scope>
    <source>
        <strain evidence="4 5">DSM 3247</strain>
    </source>
</reference>
<dbReference type="RefSeq" id="WP_072286637.1">
    <property type="nucleotide sequence ID" value="NZ_CP015455.1"/>
</dbReference>
<feature type="domain" description="3-octaprenyl-4-hydroxybenzoate carboxy-lyase-like Rift-related" evidence="1">
    <location>
        <begin position="133"/>
        <end position="318"/>
    </location>
</feature>
<evidence type="ECO:0000313" key="5">
    <source>
        <dbReference type="Proteomes" id="UP000182264"/>
    </source>
</evidence>
<evidence type="ECO:0008006" key="6">
    <source>
        <dbReference type="Google" id="ProtNLM"/>
    </source>
</evidence>
<dbReference type="NCBIfam" id="TIGR00148">
    <property type="entry name" value="UbiD family decarboxylase"/>
    <property type="match status" value="1"/>
</dbReference>
<organism evidence="4 5">
    <name type="scientific">Syntrophotalea acetylenica</name>
    <name type="common">Pelobacter acetylenicus</name>
    <dbReference type="NCBI Taxonomy" id="29542"/>
    <lineage>
        <taxon>Bacteria</taxon>
        <taxon>Pseudomonadati</taxon>
        <taxon>Thermodesulfobacteriota</taxon>
        <taxon>Desulfuromonadia</taxon>
        <taxon>Desulfuromonadales</taxon>
        <taxon>Syntrophotaleaceae</taxon>
        <taxon>Syntrophotalea</taxon>
    </lineage>
</organism>
<feature type="domain" description="3-octaprenyl-4-hydroxybenzoate carboxy-lyase-like C-terminal" evidence="3">
    <location>
        <begin position="323"/>
        <end position="426"/>
    </location>
</feature>
<dbReference type="InterPro" id="IPR048304">
    <property type="entry name" value="UbiD_Rift_dom"/>
</dbReference>
<dbReference type="Proteomes" id="UP000182264">
    <property type="component" value="Chromosome"/>
</dbReference>
<sequence length="457" mass="49727">MEQATPVNDLRRFLARLESRQALHRIAVQVDADLEIAAITDRVCKHSGEPPALLFEQVRGYRIPVATNLFGSMRRAAWALGLNDIEAAAQRLATGIAGAAGVDAACRLRCLLRQPEYAPALQARADWQDRSMPGPDLDQLPALRCWPGDGGRYLTLPQVVTRHPDGGTANVGIYRVQLLGPRRAALHWRDSSDAARHCRAWHRRGLPMPVSIAMGGDPALLFAAAFPLPPDTDEAALAGLLGGRPMIMSPSAHSDLPVPSAAEFVIEGLAYPGETALEGPFGNHTGFYQPASRVPLLRIVAISQRCDPLLPATVVGPPPTENCILGQTVARLLVPLLRSDHPDIVDIHMPVEGIFHGAALIAVRSGTDGRALLQALWRSGPLRAARLLVVAEADRVPDPGDFFWRVLNRLRPDRDLLIHNGCLGIDATVALPDAPTVEPDTRMAEQLQRRWREYGFH</sequence>
<protein>
    <recommendedName>
        <fullName evidence="6">3-octaprenyl-4hydroxybenzoate decarboxylase</fullName>
    </recommendedName>
</protein>
<name>A0A1L3GFQ9_SYNAC</name>
<dbReference type="OrthoDB" id="9809841at2"/>
<dbReference type="Pfam" id="PF01977">
    <property type="entry name" value="UbiD"/>
    <property type="match status" value="1"/>
</dbReference>
<gene>
    <name evidence="4" type="ORF">A7E75_06945</name>
</gene>
<dbReference type="SUPFAM" id="SSF143968">
    <property type="entry name" value="UbiD C-terminal domain-like"/>
    <property type="match status" value="1"/>
</dbReference>